<gene>
    <name evidence="2" type="ORF">BT96DRAFT_942228</name>
</gene>
<dbReference type="AlphaFoldDB" id="A0A6A4HEP9"/>
<protein>
    <submittedName>
        <fullName evidence="2">Uncharacterized protein</fullName>
    </submittedName>
</protein>
<name>A0A6A4HEP9_9AGAR</name>
<evidence type="ECO:0000313" key="3">
    <source>
        <dbReference type="Proteomes" id="UP000799118"/>
    </source>
</evidence>
<feature type="region of interest" description="Disordered" evidence="1">
    <location>
        <begin position="161"/>
        <end position="180"/>
    </location>
</feature>
<proteinExistence type="predicted"/>
<reference evidence="2" key="1">
    <citation type="journal article" date="2019" name="Environ. Microbiol.">
        <title>Fungal ecological strategies reflected in gene transcription - a case study of two litter decomposers.</title>
        <authorList>
            <person name="Barbi F."/>
            <person name="Kohler A."/>
            <person name="Barry K."/>
            <person name="Baskaran P."/>
            <person name="Daum C."/>
            <person name="Fauchery L."/>
            <person name="Ihrmark K."/>
            <person name="Kuo A."/>
            <person name="LaButti K."/>
            <person name="Lipzen A."/>
            <person name="Morin E."/>
            <person name="Grigoriev I.V."/>
            <person name="Henrissat B."/>
            <person name="Lindahl B."/>
            <person name="Martin F."/>
        </authorList>
    </citation>
    <scope>NUCLEOTIDE SEQUENCE</scope>
    <source>
        <strain evidence="2">JB14</strain>
    </source>
</reference>
<dbReference type="EMBL" id="ML769526">
    <property type="protein sequence ID" value="KAE9395707.1"/>
    <property type="molecule type" value="Genomic_DNA"/>
</dbReference>
<feature type="compositionally biased region" description="Basic and acidic residues" evidence="1">
    <location>
        <begin position="169"/>
        <end position="180"/>
    </location>
</feature>
<organism evidence="2 3">
    <name type="scientific">Gymnopus androsaceus JB14</name>
    <dbReference type="NCBI Taxonomy" id="1447944"/>
    <lineage>
        <taxon>Eukaryota</taxon>
        <taxon>Fungi</taxon>
        <taxon>Dikarya</taxon>
        <taxon>Basidiomycota</taxon>
        <taxon>Agaricomycotina</taxon>
        <taxon>Agaricomycetes</taxon>
        <taxon>Agaricomycetidae</taxon>
        <taxon>Agaricales</taxon>
        <taxon>Marasmiineae</taxon>
        <taxon>Omphalotaceae</taxon>
        <taxon>Gymnopus</taxon>
    </lineage>
</organism>
<accession>A0A6A4HEP9</accession>
<keyword evidence="3" id="KW-1185">Reference proteome</keyword>
<sequence>MNKLGTQAVKVSHIAMAPSFTHEFMSSSGGDYTTTQSPPFSNRNDISKSLLTSISFSNGNLADLLAVDGTSDTYSEVNTELYYSDGSDIVFVGAKYAPHDEAINIANKNVILGKNLAKRLKRSSTQAALNVKLLVNTYERPHSTGTVPGKLTNVLENYENQLPGTMPDETTRDHTEPYVI</sequence>
<dbReference type="Proteomes" id="UP000799118">
    <property type="component" value="Unassembled WGS sequence"/>
</dbReference>
<evidence type="ECO:0000256" key="1">
    <source>
        <dbReference type="SAM" id="MobiDB-lite"/>
    </source>
</evidence>
<evidence type="ECO:0000313" key="2">
    <source>
        <dbReference type="EMBL" id="KAE9395707.1"/>
    </source>
</evidence>